<evidence type="ECO:0000313" key="6">
    <source>
        <dbReference type="Proteomes" id="UP001338125"/>
    </source>
</evidence>
<sequence>MSNPVLDLFRVDGKTAVITGANGGIGGAMAEALAEAGANIIIVQIPGDTNTETKETLAKLPVKVSVYDCDLASVDEIKRTVAEIAERDGHQIDILINCAGVSGHKSIVDVDDEFRERIFNINMRATYVMTQEVGKRMIATGKGGKVLNVSSVTSMIATVNLSVYAGTKGAVNQFTSAFANEWAEHNIQVNCLCPGYILTPLTRPYLENEPGFKEKILERTPAGRWGLPEDFKGVTLFLCSSASNYVTGVRMPIDGGLHGR</sequence>
<dbReference type="InterPro" id="IPR020904">
    <property type="entry name" value="Sc_DH/Rdtase_CS"/>
</dbReference>
<dbReference type="SUPFAM" id="SSF51735">
    <property type="entry name" value="NAD(P)-binding Rossmann-fold domains"/>
    <property type="match status" value="1"/>
</dbReference>
<proteinExistence type="inferred from homology"/>
<comment type="similarity">
    <text evidence="1">Belongs to the short-chain dehydrogenases/reductases (SDR) family.</text>
</comment>
<name>A0ABR0SHH4_9HYPO</name>
<dbReference type="InterPro" id="IPR057326">
    <property type="entry name" value="KR_dom"/>
</dbReference>
<dbReference type="Pfam" id="PF13561">
    <property type="entry name" value="adh_short_C2"/>
    <property type="match status" value="1"/>
</dbReference>
<reference evidence="5 6" key="1">
    <citation type="submission" date="2024-01" db="EMBL/GenBank/DDBJ databases">
        <title>Complete genome of Cladobotryum mycophilum ATHUM6906.</title>
        <authorList>
            <person name="Christinaki A.C."/>
            <person name="Myridakis A.I."/>
            <person name="Kouvelis V.N."/>
        </authorList>
    </citation>
    <scope>NUCLEOTIDE SEQUENCE [LARGE SCALE GENOMIC DNA]</scope>
    <source>
        <strain evidence="5 6">ATHUM6906</strain>
    </source>
</reference>
<keyword evidence="6" id="KW-1185">Reference proteome</keyword>
<dbReference type="PRINTS" id="PR00081">
    <property type="entry name" value="GDHRDH"/>
</dbReference>
<dbReference type="Gene3D" id="3.40.50.720">
    <property type="entry name" value="NAD(P)-binding Rossmann-like Domain"/>
    <property type="match status" value="1"/>
</dbReference>
<feature type="domain" description="Ketoreductase" evidence="4">
    <location>
        <begin position="14"/>
        <end position="207"/>
    </location>
</feature>
<protein>
    <submittedName>
        <fullName evidence="5">2-keto-3-deoxygluconate 5-dehydrogenase</fullName>
    </submittedName>
</protein>
<accession>A0ABR0SHH4</accession>
<dbReference type="PANTHER" id="PTHR42760">
    <property type="entry name" value="SHORT-CHAIN DEHYDROGENASES/REDUCTASES FAMILY MEMBER"/>
    <property type="match status" value="1"/>
</dbReference>
<dbReference type="SMART" id="SM00822">
    <property type="entry name" value="PKS_KR"/>
    <property type="match status" value="1"/>
</dbReference>
<evidence type="ECO:0000256" key="3">
    <source>
        <dbReference type="ARBA" id="ARBA00023002"/>
    </source>
</evidence>
<dbReference type="PANTHER" id="PTHR42760:SF115">
    <property type="entry name" value="3-OXOACYL-[ACYL-CARRIER-PROTEIN] REDUCTASE FABG"/>
    <property type="match status" value="1"/>
</dbReference>
<keyword evidence="2" id="KW-0521">NADP</keyword>
<evidence type="ECO:0000256" key="1">
    <source>
        <dbReference type="ARBA" id="ARBA00006484"/>
    </source>
</evidence>
<dbReference type="InterPro" id="IPR002347">
    <property type="entry name" value="SDR_fam"/>
</dbReference>
<dbReference type="PRINTS" id="PR00080">
    <property type="entry name" value="SDRFAMILY"/>
</dbReference>
<organism evidence="5 6">
    <name type="scientific">Cladobotryum mycophilum</name>
    <dbReference type="NCBI Taxonomy" id="491253"/>
    <lineage>
        <taxon>Eukaryota</taxon>
        <taxon>Fungi</taxon>
        <taxon>Dikarya</taxon>
        <taxon>Ascomycota</taxon>
        <taxon>Pezizomycotina</taxon>
        <taxon>Sordariomycetes</taxon>
        <taxon>Hypocreomycetidae</taxon>
        <taxon>Hypocreales</taxon>
        <taxon>Hypocreaceae</taxon>
        <taxon>Cladobotryum</taxon>
    </lineage>
</organism>
<dbReference type="PROSITE" id="PS00061">
    <property type="entry name" value="ADH_SHORT"/>
    <property type="match status" value="1"/>
</dbReference>
<dbReference type="Proteomes" id="UP001338125">
    <property type="component" value="Unassembled WGS sequence"/>
</dbReference>
<keyword evidence="3" id="KW-0560">Oxidoreductase</keyword>
<dbReference type="InterPro" id="IPR036291">
    <property type="entry name" value="NAD(P)-bd_dom_sf"/>
</dbReference>
<evidence type="ECO:0000259" key="4">
    <source>
        <dbReference type="SMART" id="SM00822"/>
    </source>
</evidence>
<evidence type="ECO:0000313" key="5">
    <source>
        <dbReference type="EMBL" id="KAK5991608.1"/>
    </source>
</evidence>
<dbReference type="EMBL" id="JAVFKD010000014">
    <property type="protein sequence ID" value="KAK5991608.1"/>
    <property type="molecule type" value="Genomic_DNA"/>
</dbReference>
<comment type="caution">
    <text evidence="5">The sequence shown here is derived from an EMBL/GenBank/DDBJ whole genome shotgun (WGS) entry which is preliminary data.</text>
</comment>
<evidence type="ECO:0000256" key="2">
    <source>
        <dbReference type="ARBA" id="ARBA00022857"/>
    </source>
</evidence>
<gene>
    <name evidence="5" type="ORF">PT974_09893</name>
</gene>